<evidence type="ECO:0000313" key="3">
    <source>
        <dbReference type="EMBL" id="URE41962.1"/>
    </source>
</evidence>
<dbReference type="PANTHER" id="PTHR47903:SF2">
    <property type="entry name" value="OS07G0636400 PROTEIN"/>
    <property type="match status" value="1"/>
</dbReference>
<evidence type="ECO:0000259" key="2">
    <source>
        <dbReference type="Pfam" id="PF01248"/>
    </source>
</evidence>
<gene>
    <name evidence="3" type="ORF">MUK42_17052</name>
</gene>
<proteinExistence type="predicted"/>
<dbReference type="PANTHER" id="PTHR47903">
    <property type="entry name" value="OS07G0636400 PROTEIN"/>
    <property type="match status" value="1"/>
</dbReference>
<dbReference type="EMBL" id="CP097510">
    <property type="protein sequence ID" value="URE41962.1"/>
    <property type="molecule type" value="Genomic_DNA"/>
</dbReference>
<dbReference type="InterPro" id="IPR029064">
    <property type="entry name" value="Ribosomal_eL30-like_sf"/>
</dbReference>
<feature type="compositionally biased region" description="Polar residues" evidence="1">
    <location>
        <begin position="9"/>
        <end position="25"/>
    </location>
</feature>
<name>A0A9E7L2U9_9LILI</name>
<dbReference type="Gene3D" id="3.30.1330.30">
    <property type="match status" value="1"/>
</dbReference>
<protein>
    <submittedName>
        <fullName evidence="3">Ribosomal protein L7Ae/L30e/S12e/Gadd45 family</fullName>
    </submittedName>
</protein>
<evidence type="ECO:0000256" key="1">
    <source>
        <dbReference type="SAM" id="MobiDB-lite"/>
    </source>
</evidence>
<dbReference type="OrthoDB" id="20109at2759"/>
<organism evidence="3 4">
    <name type="scientific">Musa troglodytarum</name>
    <name type="common">fe'i banana</name>
    <dbReference type="NCBI Taxonomy" id="320322"/>
    <lineage>
        <taxon>Eukaryota</taxon>
        <taxon>Viridiplantae</taxon>
        <taxon>Streptophyta</taxon>
        <taxon>Embryophyta</taxon>
        <taxon>Tracheophyta</taxon>
        <taxon>Spermatophyta</taxon>
        <taxon>Magnoliopsida</taxon>
        <taxon>Liliopsida</taxon>
        <taxon>Zingiberales</taxon>
        <taxon>Musaceae</taxon>
        <taxon>Musa</taxon>
    </lineage>
</organism>
<evidence type="ECO:0000313" key="4">
    <source>
        <dbReference type="Proteomes" id="UP001055439"/>
    </source>
</evidence>
<dbReference type="Pfam" id="PF01248">
    <property type="entry name" value="Ribosomal_L7Ae"/>
    <property type="match status" value="1"/>
</dbReference>
<sequence>MAKKRRSSLRSVKASNGAPQHQASSDCFEGERLDNLLSQLAKSVELAKLSKGELPEKIWIKQQFAVGVNDVTRVLERMVEAETGCQSNKEPKNSKAPLVPLQAVILAADCNPRWLTKHIPSLAYSTQVPMILVKDNKRGSLRLGELVKLKTAIAIGIKVNTLFPHTLTCLRFMLSALPKEAELMKLLMKFSVVPLQQMILLKWLSKFVLEFYGNLAICVHEEASIYWCKAWLKSLMRQI</sequence>
<reference evidence="3" key="1">
    <citation type="submission" date="2022-05" db="EMBL/GenBank/DDBJ databases">
        <title>The Musa troglodytarum L. genome provides insights into the mechanism of non-climacteric behaviour and enrichment of carotenoids.</title>
        <authorList>
            <person name="Wang J."/>
        </authorList>
    </citation>
    <scope>NUCLEOTIDE SEQUENCE</scope>
    <source>
        <tissue evidence="3">Leaf</tissue>
    </source>
</reference>
<keyword evidence="3" id="KW-0689">Ribosomal protein</keyword>
<dbReference type="AlphaFoldDB" id="A0A9E7L2U9"/>
<dbReference type="GO" id="GO:0005840">
    <property type="term" value="C:ribosome"/>
    <property type="evidence" value="ECO:0007669"/>
    <property type="project" value="UniProtKB-KW"/>
</dbReference>
<feature type="region of interest" description="Disordered" evidence="1">
    <location>
        <begin position="1"/>
        <end position="25"/>
    </location>
</feature>
<dbReference type="Proteomes" id="UP001055439">
    <property type="component" value="Chromosome 8"/>
</dbReference>
<dbReference type="SUPFAM" id="SSF55315">
    <property type="entry name" value="L30e-like"/>
    <property type="match status" value="1"/>
</dbReference>
<keyword evidence="4" id="KW-1185">Reference proteome</keyword>
<accession>A0A9E7L2U9</accession>
<feature type="domain" description="Ribosomal protein eL8/eL30/eS12/Gadd45" evidence="2">
    <location>
        <begin position="102"/>
        <end position="159"/>
    </location>
</feature>
<dbReference type="InterPro" id="IPR004038">
    <property type="entry name" value="Ribosomal_eL8/eL30/eS12/Gad45"/>
</dbReference>
<keyword evidence="3" id="KW-0687">Ribonucleoprotein</keyword>